<keyword evidence="3" id="KW-1185">Reference proteome</keyword>
<gene>
    <name evidence="2" type="ORF">SERLA73DRAFT_148919</name>
</gene>
<accession>F8PGP5</accession>
<feature type="region of interest" description="Disordered" evidence="1">
    <location>
        <begin position="74"/>
        <end position="121"/>
    </location>
</feature>
<dbReference type="Proteomes" id="UP000008063">
    <property type="component" value="Unassembled WGS sequence"/>
</dbReference>
<dbReference type="AlphaFoldDB" id="F8PGP5"/>
<evidence type="ECO:0000313" key="3">
    <source>
        <dbReference type="Proteomes" id="UP000008063"/>
    </source>
</evidence>
<organism evidence="3">
    <name type="scientific">Serpula lacrymans var. lacrymans (strain S7.3)</name>
    <name type="common">Dry rot fungus</name>
    <dbReference type="NCBI Taxonomy" id="936435"/>
    <lineage>
        <taxon>Eukaryota</taxon>
        <taxon>Fungi</taxon>
        <taxon>Dikarya</taxon>
        <taxon>Basidiomycota</taxon>
        <taxon>Agaricomycotina</taxon>
        <taxon>Agaricomycetes</taxon>
        <taxon>Agaricomycetidae</taxon>
        <taxon>Boletales</taxon>
        <taxon>Coniophorineae</taxon>
        <taxon>Serpulaceae</taxon>
        <taxon>Serpula</taxon>
    </lineage>
</organism>
<evidence type="ECO:0000256" key="1">
    <source>
        <dbReference type="SAM" id="MobiDB-lite"/>
    </source>
</evidence>
<reference evidence="3" key="1">
    <citation type="journal article" date="2011" name="Science">
        <title>The plant cell wall-decomposing machinery underlies the functional diversity of forest fungi.</title>
        <authorList>
            <person name="Eastwood D.C."/>
            <person name="Floudas D."/>
            <person name="Binder M."/>
            <person name="Majcherczyk A."/>
            <person name="Schneider P."/>
            <person name="Aerts A."/>
            <person name="Asiegbu F.O."/>
            <person name="Baker S.E."/>
            <person name="Barry K."/>
            <person name="Bendiksby M."/>
            <person name="Blumentritt M."/>
            <person name="Coutinho P.M."/>
            <person name="Cullen D."/>
            <person name="de Vries R.P."/>
            <person name="Gathman A."/>
            <person name="Goodell B."/>
            <person name="Henrissat B."/>
            <person name="Ihrmark K."/>
            <person name="Kauserud H."/>
            <person name="Kohler A."/>
            <person name="LaButti K."/>
            <person name="Lapidus A."/>
            <person name="Lavin J.L."/>
            <person name="Lee Y.-H."/>
            <person name="Lindquist E."/>
            <person name="Lilly W."/>
            <person name="Lucas S."/>
            <person name="Morin E."/>
            <person name="Murat C."/>
            <person name="Oguiza J.A."/>
            <person name="Park J."/>
            <person name="Pisabarro A.G."/>
            <person name="Riley R."/>
            <person name="Rosling A."/>
            <person name="Salamov A."/>
            <person name="Schmidt O."/>
            <person name="Schmutz J."/>
            <person name="Skrede I."/>
            <person name="Stenlid J."/>
            <person name="Wiebenga A."/>
            <person name="Xie X."/>
            <person name="Kuees U."/>
            <person name="Hibbett D.S."/>
            <person name="Hoffmeister D."/>
            <person name="Hoegberg N."/>
            <person name="Martin F."/>
            <person name="Grigoriev I.V."/>
            <person name="Watkinson S.C."/>
        </authorList>
    </citation>
    <scope>NUCLEOTIDE SEQUENCE [LARGE SCALE GENOMIC DNA]</scope>
    <source>
        <strain evidence="3">strain S7.3</strain>
    </source>
</reference>
<feature type="compositionally biased region" description="Basic residues" evidence="1">
    <location>
        <begin position="105"/>
        <end position="114"/>
    </location>
</feature>
<dbReference type="EMBL" id="GL945474">
    <property type="protein sequence ID" value="EGO04389.1"/>
    <property type="molecule type" value="Genomic_DNA"/>
</dbReference>
<sequence>MFLSELLKKLPRGTLTPIAASQPNLRIMSIIGARHLVTLYLPDRQSAPTTVPKTTQQVASAGILVARTNCKRAVPDGAEQPSRKRVRHPSAKAAANLAGTTPNTKKGKGSRKTKLANYKSAEHIQSDVENEDVNVGGFA</sequence>
<name>F8PGP5_SERL3</name>
<protein>
    <submittedName>
        <fullName evidence="2">Uncharacterized protein</fullName>
    </submittedName>
</protein>
<dbReference type="InParanoid" id="F8PGP5"/>
<proteinExistence type="predicted"/>
<evidence type="ECO:0000313" key="2">
    <source>
        <dbReference type="EMBL" id="EGO04389.1"/>
    </source>
</evidence>
<dbReference type="HOGENOM" id="CLU_2147402_0_0_1"/>